<dbReference type="SMART" id="SM00382">
    <property type="entry name" value="AAA"/>
    <property type="match status" value="1"/>
</dbReference>
<dbReference type="Pfam" id="PF00005">
    <property type="entry name" value="ABC_tran"/>
    <property type="match status" value="1"/>
</dbReference>
<dbReference type="EMBL" id="OU963865">
    <property type="protein sequence ID" value="CAH0389477.1"/>
    <property type="molecule type" value="Genomic_DNA"/>
</dbReference>
<dbReference type="Pfam" id="PF19055">
    <property type="entry name" value="ABC2_membrane_7"/>
    <property type="match status" value="1"/>
</dbReference>
<evidence type="ECO:0000256" key="4">
    <source>
        <dbReference type="ARBA" id="ARBA00022692"/>
    </source>
</evidence>
<feature type="transmembrane region" description="Helical" evidence="10">
    <location>
        <begin position="563"/>
        <end position="588"/>
    </location>
</feature>
<keyword evidence="4 10" id="KW-0812">Transmembrane</keyword>
<dbReference type="Pfam" id="PF01061">
    <property type="entry name" value="ABC2_membrane"/>
    <property type="match status" value="1"/>
</dbReference>
<keyword evidence="3" id="KW-0813">Transport</keyword>
<feature type="transmembrane region" description="Helical" evidence="10">
    <location>
        <begin position="428"/>
        <end position="451"/>
    </location>
</feature>
<evidence type="ECO:0000259" key="11">
    <source>
        <dbReference type="PROSITE" id="PS50893"/>
    </source>
</evidence>
<dbReference type="GO" id="GO:0005524">
    <property type="term" value="F:ATP binding"/>
    <property type="evidence" value="ECO:0007669"/>
    <property type="project" value="UniProtKB-KW"/>
</dbReference>
<evidence type="ECO:0000256" key="5">
    <source>
        <dbReference type="ARBA" id="ARBA00022741"/>
    </source>
</evidence>
<dbReference type="GO" id="GO:0005886">
    <property type="term" value="C:plasma membrane"/>
    <property type="evidence" value="ECO:0007669"/>
    <property type="project" value="TreeGrafter"/>
</dbReference>
<comment type="similarity">
    <text evidence="2">Belongs to the ABC transporter superfamily. ABCG family. Eye pigment precursor importer (TC 3.A.1.204) subfamily.</text>
</comment>
<proteinExistence type="inferred from homology"/>
<feature type="transmembrane region" description="Helical" evidence="10">
    <location>
        <begin position="471"/>
        <end position="493"/>
    </location>
</feature>
<dbReference type="PANTHER" id="PTHR48041">
    <property type="entry name" value="ABC TRANSPORTER G FAMILY MEMBER 28"/>
    <property type="match status" value="1"/>
</dbReference>
<dbReference type="InterPro" id="IPR013525">
    <property type="entry name" value="ABC2_TM"/>
</dbReference>
<keyword evidence="13" id="KW-1185">Reference proteome</keyword>
<evidence type="ECO:0000313" key="12">
    <source>
        <dbReference type="EMBL" id="CAH0389477.1"/>
    </source>
</evidence>
<reference evidence="12" key="1">
    <citation type="submission" date="2021-12" db="EMBL/GenBank/DDBJ databases">
        <authorList>
            <person name="King R."/>
        </authorList>
    </citation>
    <scope>NUCLEOTIDE SEQUENCE</scope>
</reference>
<dbReference type="FunFam" id="3.40.50.300:FF:001077">
    <property type="entry name" value="Uncharacterized protein, isoform A"/>
    <property type="match status" value="1"/>
</dbReference>
<feature type="transmembrane region" description="Helical" evidence="10">
    <location>
        <begin position="531"/>
        <end position="556"/>
    </location>
</feature>
<organism evidence="12 13">
    <name type="scientific">Bemisia tabaci</name>
    <name type="common">Sweetpotato whitefly</name>
    <name type="synonym">Aleurodes tabaci</name>
    <dbReference type="NCBI Taxonomy" id="7038"/>
    <lineage>
        <taxon>Eukaryota</taxon>
        <taxon>Metazoa</taxon>
        <taxon>Ecdysozoa</taxon>
        <taxon>Arthropoda</taxon>
        <taxon>Hexapoda</taxon>
        <taxon>Insecta</taxon>
        <taxon>Pterygota</taxon>
        <taxon>Neoptera</taxon>
        <taxon>Paraneoptera</taxon>
        <taxon>Hemiptera</taxon>
        <taxon>Sternorrhyncha</taxon>
        <taxon>Aleyrodoidea</taxon>
        <taxon>Aleyrodidae</taxon>
        <taxon>Aleyrodinae</taxon>
        <taxon>Bemisia</taxon>
    </lineage>
</organism>
<feature type="transmembrane region" description="Helical" evidence="10">
    <location>
        <begin position="397"/>
        <end position="416"/>
    </location>
</feature>
<keyword evidence="6" id="KW-0067">ATP-binding</keyword>
<dbReference type="GO" id="GO:0140359">
    <property type="term" value="F:ABC-type transporter activity"/>
    <property type="evidence" value="ECO:0007669"/>
    <property type="project" value="InterPro"/>
</dbReference>
<keyword evidence="7 10" id="KW-1133">Transmembrane helix</keyword>
<comment type="subcellular location">
    <subcellularLocation>
        <location evidence="1">Membrane</location>
        <topology evidence="1">Multi-pass membrane protein</topology>
    </subcellularLocation>
</comment>
<evidence type="ECO:0000256" key="7">
    <source>
        <dbReference type="ARBA" id="ARBA00022989"/>
    </source>
</evidence>
<dbReference type="SUPFAM" id="SSF52540">
    <property type="entry name" value="P-loop containing nucleoside triphosphate hydrolases"/>
    <property type="match status" value="1"/>
</dbReference>
<dbReference type="InterPro" id="IPR003439">
    <property type="entry name" value="ABC_transporter-like_ATP-bd"/>
</dbReference>
<keyword evidence="5" id="KW-0547">Nucleotide-binding</keyword>
<dbReference type="KEGG" id="btab:109042608"/>
<dbReference type="PANTHER" id="PTHR48041:SF61">
    <property type="entry name" value="SD03967P"/>
    <property type="match status" value="1"/>
</dbReference>
<evidence type="ECO:0000256" key="1">
    <source>
        <dbReference type="ARBA" id="ARBA00004141"/>
    </source>
</evidence>
<evidence type="ECO:0000256" key="2">
    <source>
        <dbReference type="ARBA" id="ARBA00005814"/>
    </source>
</evidence>
<feature type="transmembrane region" description="Helical" evidence="10">
    <location>
        <begin position="623"/>
        <end position="642"/>
    </location>
</feature>
<dbReference type="CDD" id="cd03213">
    <property type="entry name" value="ABCG_EPDR"/>
    <property type="match status" value="1"/>
</dbReference>
<dbReference type="OrthoDB" id="66620at2759"/>
<dbReference type="Gene3D" id="3.40.50.300">
    <property type="entry name" value="P-loop containing nucleotide triphosphate hydrolases"/>
    <property type="match status" value="1"/>
</dbReference>
<feature type="domain" description="ABC transporter" evidence="11">
    <location>
        <begin position="41"/>
        <end position="287"/>
    </location>
</feature>
<accession>A0A9P0AB79</accession>
<name>A0A9P0AB79_BEMTA</name>
<dbReference type="AlphaFoldDB" id="A0A9P0AB79"/>
<dbReference type="PROSITE" id="PS00211">
    <property type="entry name" value="ABC_TRANSPORTER_1"/>
    <property type="match status" value="1"/>
</dbReference>
<dbReference type="InterPro" id="IPR043926">
    <property type="entry name" value="ABCG_dom"/>
</dbReference>
<dbReference type="InterPro" id="IPR027417">
    <property type="entry name" value="P-loop_NTPase"/>
</dbReference>
<gene>
    <name evidence="12" type="ORF">BEMITA_LOCUS8298</name>
</gene>
<dbReference type="PROSITE" id="PS50893">
    <property type="entry name" value="ABC_TRANSPORTER_2"/>
    <property type="match status" value="1"/>
</dbReference>
<feature type="region of interest" description="Disordered" evidence="9">
    <location>
        <begin position="322"/>
        <end position="346"/>
    </location>
</feature>
<protein>
    <recommendedName>
        <fullName evidence="11">ABC transporter domain-containing protein</fullName>
    </recommendedName>
</protein>
<evidence type="ECO:0000256" key="3">
    <source>
        <dbReference type="ARBA" id="ARBA00022448"/>
    </source>
</evidence>
<evidence type="ECO:0000313" key="13">
    <source>
        <dbReference type="Proteomes" id="UP001152759"/>
    </source>
</evidence>
<dbReference type="InterPro" id="IPR017871">
    <property type="entry name" value="ABC_transporter-like_CS"/>
</dbReference>
<dbReference type="InterPro" id="IPR003593">
    <property type="entry name" value="AAA+_ATPase"/>
</dbReference>
<evidence type="ECO:0000256" key="8">
    <source>
        <dbReference type="ARBA" id="ARBA00023136"/>
    </source>
</evidence>
<keyword evidence="8 10" id="KW-0472">Membrane</keyword>
<evidence type="ECO:0000256" key="9">
    <source>
        <dbReference type="SAM" id="MobiDB-lite"/>
    </source>
</evidence>
<dbReference type="InterPro" id="IPR050352">
    <property type="entry name" value="ABCG_transporters"/>
</dbReference>
<dbReference type="GO" id="GO:0016887">
    <property type="term" value="F:ATP hydrolysis activity"/>
    <property type="evidence" value="ECO:0007669"/>
    <property type="project" value="InterPro"/>
</dbReference>
<sequence length="648" mass="73753">MSITLTETKVNGETPKEPMEFFLGSANNNKPNFPKRPEIDVSFRDVSYSVVTSWQSALKPAKKTILHGISGEFRAGELTAIMGPSGAGKSTLLNVLAGYKIKGSQGSVMYNGRLRTPENMEHFLRLSCYIQQDDYLRPRLTVQESMMIAAHLKLGINVSYEQKMYQVIELLEILGLTNHANTKTKCLSGGQKKRLSVALELITNPPIIFLDEPTSGLDSTSCLQCVRLLKELSRQGRTIICTIHQPTALLFEKFDHLYGVANGECIYQGSTKDLVTYFSKLDLRCPPYHNPADFLIDVGMGEYGADHRALVQSASSQYRSERADEIITSQDDDPSTSHTKKRKEKGLRMTVLRKHQQKTTDVLEFCKKQPSPPPLWAQTYRLLCRNIITLRRNTVQFGLRMLAHLFISFVFGYLYYDAGSKADSVLGNYVFLYGTTLFLVYTGHMAVLLSFPLEMGVLKHEYINRWYSLGPYMIATILVELPFQVLCCLIYNVPAYYCTGQPLELHRFISFVVYSTVTSLTAQSVGFLYGAILPITIAVFLGPVTIVLMSVFGFAIRLKDIPFYFVWMHHFSFVRAGFQSLVFSIYGYDREQLPCETKYCHFKYPVKFLTEMDFAEIDPIPQLVYICVFCFCVYFLTAFVIWRRLNCR</sequence>
<evidence type="ECO:0000256" key="6">
    <source>
        <dbReference type="ARBA" id="ARBA00022840"/>
    </source>
</evidence>
<evidence type="ECO:0000256" key="10">
    <source>
        <dbReference type="SAM" id="Phobius"/>
    </source>
</evidence>
<feature type="transmembrane region" description="Helical" evidence="10">
    <location>
        <begin position="505"/>
        <end position="525"/>
    </location>
</feature>
<dbReference type="Proteomes" id="UP001152759">
    <property type="component" value="Chromosome 4"/>
</dbReference>